<evidence type="ECO:0000313" key="6">
    <source>
        <dbReference type="Proteomes" id="UP000194439"/>
    </source>
</evidence>
<dbReference type="PANTHER" id="PTHR30290:SF9">
    <property type="entry name" value="OLIGOPEPTIDE-BINDING PROTEIN APPA"/>
    <property type="match status" value="1"/>
</dbReference>
<sequence>MYRDINAIKLLLKGESEFRFNPLLWRTEADLWIMGCMYQGIMMFDENLEISDRLTKKVDLINDSMECTLELKEDLYWSDGTPISTYDIEFTIKVLLNPSFKGNRGNHLLNIMGALEYKEGIKKDIEGIEILNDRNIKFQFIKPDESFKRRLLLPIIPKHIFEKYSVNEFLHKVIDEECVSCGPYKLKSFTKNNFKFQKNDTFHLGVPRIPNMEIELNNTDHFLKKLYTNEVDFSILSYDEAYNFEHNQEQSDYTIYKLPKPQINFIALNHRNKYLKVKEFRKAIMHGINRNEILNVVYKNYGNIINQYYPSLLEQYVSNDLQNYDYNVKKALNEIDKLQESNNISLKMGIPSEDKESLLTAQIIKRNLIEIGITLEIIECSKSTWRQKFKNEQLDMYIMNYLLFLDPDPQMLFGKNSHFISAIGWENATNVSLIDMGQQDKQKRVSIYKEWSKLINTQLPILPLLSPYDIQVIHNRIKGIKPDPRGVLWNIHELEIKGV</sequence>
<dbReference type="InterPro" id="IPR000914">
    <property type="entry name" value="SBP_5_dom"/>
</dbReference>
<dbReference type="Gene3D" id="3.90.76.10">
    <property type="entry name" value="Dipeptide-binding Protein, Domain 1"/>
    <property type="match status" value="1"/>
</dbReference>
<dbReference type="GO" id="GO:1904680">
    <property type="term" value="F:peptide transmembrane transporter activity"/>
    <property type="evidence" value="ECO:0007669"/>
    <property type="project" value="TreeGrafter"/>
</dbReference>
<evidence type="ECO:0000256" key="3">
    <source>
        <dbReference type="ARBA" id="ARBA00022729"/>
    </source>
</evidence>
<organism evidence="5 6">
    <name type="scientific">Bacillus mobilis</name>
    <dbReference type="NCBI Taxonomy" id="2026190"/>
    <lineage>
        <taxon>Bacteria</taxon>
        <taxon>Bacillati</taxon>
        <taxon>Bacillota</taxon>
        <taxon>Bacilli</taxon>
        <taxon>Bacillales</taxon>
        <taxon>Bacillaceae</taxon>
        <taxon>Bacillus</taxon>
        <taxon>Bacillus cereus group</taxon>
    </lineage>
</organism>
<dbReference type="Pfam" id="PF00496">
    <property type="entry name" value="SBP_bac_5"/>
    <property type="match status" value="1"/>
</dbReference>
<dbReference type="GO" id="GO:0015833">
    <property type="term" value="P:peptide transport"/>
    <property type="evidence" value="ECO:0007669"/>
    <property type="project" value="TreeGrafter"/>
</dbReference>
<evidence type="ECO:0000259" key="4">
    <source>
        <dbReference type="Pfam" id="PF00496"/>
    </source>
</evidence>
<dbReference type="Gene3D" id="3.10.105.10">
    <property type="entry name" value="Dipeptide-binding Protein, Domain 3"/>
    <property type="match status" value="1"/>
</dbReference>
<accession>A0A1Y5Z211</accession>
<dbReference type="Gene3D" id="3.40.190.10">
    <property type="entry name" value="Periplasmic binding protein-like II"/>
    <property type="match status" value="1"/>
</dbReference>
<dbReference type="EMBL" id="FWZD01000033">
    <property type="protein sequence ID" value="SMD77924.1"/>
    <property type="molecule type" value="Genomic_DNA"/>
</dbReference>
<dbReference type="SUPFAM" id="SSF53850">
    <property type="entry name" value="Periplasmic binding protein-like II"/>
    <property type="match status" value="1"/>
</dbReference>
<keyword evidence="2" id="KW-0813">Transport</keyword>
<protein>
    <submittedName>
        <fullName evidence="5">Oligopeptide-binding protein OppA</fullName>
    </submittedName>
</protein>
<evidence type="ECO:0000256" key="2">
    <source>
        <dbReference type="ARBA" id="ARBA00022448"/>
    </source>
</evidence>
<dbReference type="InterPro" id="IPR030678">
    <property type="entry name" value="Peptide/Ni-bd"/>
</dbReference>
<reference evidence="6" key="1">
    <citation type="submission" date="2017-04" db="EMBL/GenBank/DDBJ databases">
        <authorList>
            <person name="Criscuolo A."/>
        </authorList>
    </citation>
    <scope>NUCLEOTIDE SEQUENCE [LARGE SCALE GENOMIC DNA]</scope>
</reference>
<dbReference type="GO" id="GO:0043190">
    <property type="term" value="C:ATP-binding cassette (ABC) transporter complex"/>
    <property type="evidence" value="ECO:0007669"/>
    <property type="project" value="InterPro"/>
</dbReference>
<dbReference type="CDD" id="cd00995">
    <property type="entry name" value="PBP2_NikA_DppA_OppA_like"/>
    <property type="match status" value="1"/>
</dbReference>
<comment type="similarity">
    <text evidence="1">Belongs to the bacterial solute-binding protein 5 family.</text>
</comment>
<feature type="domain" description="Solute-binding protein family 5" evidence="4">
    <location>
        <begin position="53"/>
        <end position="411"/>
    </location>
</feature>
<evidence type="ECO:0000313" key="5">
    <source>
        <dbReference type="EMBL" id="SMD77924.1"/>
    </source>
</evidence>
<keyword evidence="3" id="KW-0732">Signal</keyword>
<dbReference type="AlphaFoldDB" id="A0A1Y5Z211"/>
<dbReference type="PANTHER" id="PTHR30290">
    <property type="entry name" value="PERIPLASMIC BINDING COMPONENT OF ABC TRANSPORTER"/>
    <property type="match status" value="1"/>
</dbReference>
<name>A0A1Y5Z211_9BACI</name>
<evidence type="ECO:0000256" key="1">
    <source>
        <dbReference type="ARBA" id="ARBA00005695"/>
    </source>
</evidence>
<dbReference type="PIRSF" id="PIRSF002741">
    <property type="entry name" value="MppA"/>
    <property type="match status" value="1"/>
</dbReference>
<proteinExistence type="inferred from homology"/>
<dbReference type="GO" id="GO:0042597">
    <property type="term" value="C:periplasmic space"/>
    <property type="evidence" value="ECO:0007669"/>
    <property type="project" value="UniProtKB-ARBA"/>
</dbReference>
<gene>
    <name evidence="5" type="primary">oppA</name>
    <name evidence="5" type="ORF">BACERE00185_00974</name>
</gene>
<dbReference type="InterPro" id="IPR039424">
    <property type="entry name" value="SBP_5"/>
</dbReference>
<dbReference type="Proteomes" id="UP000194439">
    <property type="component" value="Unassembled WGS sequence"/>
</dbReference>